<dbReference type="Proteomes" id="UP000663825">
    <property type="component" value="Unassembled WGS sequence"/>
</dbReference>
<dbReference type="Pfam" id="PF03530">
    <property type="entry name" value="SK_channel"/>
    <property type="match status" value="1"/>
</dbReference>
<keyword evidence="2" id="KW-0813">Transport</keyword>
<dbReference type="Pfam" id="PF07885">
    <property type="entry name" value="Ion_trans_2"/>
    <property type="match status" value="1"/>
</dbReference>
<dbReference type="InterPro" id="IPR004178">
    <property type="entry name" value="CaM-bd_dom"/>
</dbReference>
<evidence type="ECO:0000256" key="4">
    <source>
        <dbReference type="ARBA" id="ARBA00022989"/>
    </source>
</evidence>
<dbReference type="GO" id="GO:0016286">
    <property type="term" value="F:small conductance calcium-activated potassium channel activity"/>
    <property type="evidence" value="ECO:0007669"/>
    <property type="project" value="InterPro"/>
</dbReference>
<dbReference type="AlphaFoldDB" id="A0A818B545"/>
<feature type="transmembrane region" description="Helical" evidence="8">
    <location>
        <begin position="184"/>
        <end position="203"/>
    </location>
</feature>
<dbReference type="InterPro" id="IPR036122">
    <property type="entry name" value="CaM-bd_dom_sf"/>
</dbReference>
<evidence type="ECO:0000256" key="2">
    <source>
        <dbReference type="ARBA" id="ARBA00022448"/>
    </source>
</evidence>
<gene>
    <name evidence="11" type="ORF">TIS948_LOCUS28691</name>
</gene>
<dbReference type="Pfam" id="PF02888">
    <property type="entry name" value="CaMBD"/>
    <property type="match status" value="1"/>
</dbReference>
<dbReference type="OrthoDB" id="73653at2759"/>
<dbReference type="SUPFAM" id="SSF81327">
    <property type="entry name" value="Small-conductance potassium channel"/>
    <property type="match status" value="1"/>
</dbReference>
<sequence>MTCNDKSRPSLELTTIDIISSSLRKISSVTSSHHQINHNRNSIKNRAMVYINCRIENRKNLHNRLCIVSNVMCFLGVLGIVLMIISNEINFAIGNDEDIFVSWLIKLVISMSTIILLGLIFYYHQLDLKLYCITNLFEHWCIGLTGTRIFFITIELLVCAIHPIPRYLHSKLSLNSTIAHSLSISYTSINVALSLTMFLRLYLVCRFMKFHSYLAHNASSQSLSYLSQVSIDFFFIIKTYVEQWPARCLIIFCTIVVFVGSWSLRACDYLPTGEHASMLDSIWLFMATFTTVGYGDVTPTSYCGRSVTVIGALVGTFATALLISVLAQTFVLTRWEKYVYSFVLNTEVAKKRKIQAANVIKFAVKVWYLRRKNKAQSFRFIKAQWVLFQSIHAIQKLKREQRNLTDSFCTLPDLLILQRDSNRTTEKLVQHTNKMKIIMDKIDEKFTSMDQTMNNIQSTINSLLDRVH</sequence>
<dbReference type="InterPro" id="IPR013099">
    <property type="entry name" value="K_chnl_dom"/>
</dbReference>
<evidence type="ECO:0000259" key="9">
    <source>
        <dbReference type="Pfam" id="PF02888"/>
    </source>
</evidence>
<protein>
    <submittedName>
        <fullName evidence="11">Uncharacterized protein</fullName>
    </submittedName>
</protein>
<accession>A0A818B545</accession>
<evidence type="ECO:0000256" key="8">
    <source>
        <dbReference type="SAM" id="Phobius"/>
    </source>
</evidence>
<dbReference type="PRINTS" id="PR00169">
    <property type="entry name" value="KCHANNEL"/>
</dbReference>
<evidence type="ECO:0000256" key="3">
    <source>
        <dbReference type="ARBA" id="ARBA00022692"/>
    </source>
</evidence>
<evidence type="ECO:0000256" key="7">
    <source>
        <dbReference type="ARBA" id="ARBA00023303"/>
    </source>
</evidence>
<proteinExistence type="predicted"/>
<keyword evidence="5" id="KW-0406">Ion transport</keyword>
<comment type="caution">
    <text evidence="11">The sequence shown here is derived from an EMBL/GenBank/DDBJ whole genome shotgun (WGS) entry which is preliminary data.</text>
</comment>
<evidence type="ECO:0000256" key="6">
    <source>
        <dbReference type="ARBA" id="ARBA00023136"/>
    </source>
</evidence>
<name>A0A818B545_9BILA</name>
<dbReference type="Gene3D" id="1.10.287.70">
    <property type="match status" value="2"/>
</dbReference>
<organism evidence="11 12">
    <name type="scientific">Rotaria socialis</name>
    <dbReference type="NCBI Taxonomy" id="392032"/>
    <lineage>
        <taxon>Eukaryota</taxon>
        <taxon>Metazoa</taxon>
        <taxon>Spiralia</taxon>
        <taxon>Gnathifera</taxon>
        <taxon>Rotifera</taxon>
        <taxon>Eurotatoria</taxon>
        <taxon>Bdelloidea</taxon>
        <taxon>Philodinida</taxon>
        <taxon>Philodinidae</taxon>
        <taxon>Rotaria</taxon>
    </lineage>
</organism>
<dbReference type="SUPFAM" id="SSF81324">
    <property type="entry name" value="Voltage-gated potassium channels"/>
    <property type="match status" value="1"/>
</dbReference>
<dbReference type="GO" id="GO:0005516">
    <property type="term" value="F:calmodulin binding"/>
    <property type="evidence" value="ECO:0007669"/>
    <property type="project" value="InterPro"/>
</dbReference>
<dbReference type="EMBL" id="CAJNXB010005155">
    <property type="protein sequence ID" value="CAF3412136.1"/>
    <property type="molecule type" value="Genomic_DNA"/>
</dbReference>
<feature type="transmembrane region" description="Helical" evidence="8">
    <location>
        <begin position="276"/>
        <end position="295"/>
    </location>
</feature>
<feature type="transmembrane region" description="Helical" evidence="8">
    <location>
        <begin position="65"/>
        <end position="85"/>
    </location>
</feature>
<comment type="subcellular location">
    <subcellularLocation>
        <location evidence="1">Membrane</location>
        <topology evidence="1">Multi-pass membrane protein</topology>
    </subcellularLocation>
</comment>
<dbReference type="GO" id="GO:0016020">
    <property type="term" value="C:membrane"/>
    <property type="evidence" value="ECO:0007669"/>
    <property type="project" value="UniProtKB-SubCell"/>
</dbReference>
<feature type="transmembrane region" description="Helical" evidence="8">
    <location>
        <begin position="247"/>
        <end position="264"/>
    </location>
</feature>
<evidence type="ECO:0000259" key="10">
    <source>
        <dbReference type="Pfam" id="PF07885"/>
    </source>
</evidence>
<feature type="transmembrane region" description="Helical" evidence="8">
    <location>
        <begin position="144"/>
        <end position="164"/>
    </location>
</feature>
<feature type="transmembrane region" description="Helical" evidence="8">
    <location>
        <begin position="100"/>
        <end position="123"/>
    </location>
</feature>
<evidence type="ECO:0000256" key="5">
    <source>
        <dbReference type="ARBA" id="ARBA00023065"/>
    </source>
</evidence>
<keyword evidence="7" id="KW-0407">Ion channel</keyword>
<feature type="transmembrane region" description="Helical" evidence="8">
    <location>
        <begin position="307"/>
        <end position="332"/>
    </location>
</feature>
<keyword evidence="4 8" id="KW-1133">Transmembrane helix</keyword>
<dbReference type="PANTHER" id="PTHR10153">
    <property type="entry name" value="SMALL CONDUCTANCE CALCIUM-ACTIVATED POTASSIUM CHANNEL"/>
    <property type="match status" value="1"/>
</dbReference>
<evidence type="ECO:0000313" key="12">
    <source>
        <dbReference type="Proteomes" id="UP000663825"/>
    </source>
</evidence>
<keyword evidence="6 8" id="KW-0472">Membrane</keyword>
<feature type="domain" description="Potassium channel" evidence="10">
    <location>
        <begin position="253"/>
        <end position="330"/>
    </location>
</feature>
<evidence type="ECO:0000313" key="11">
    <source>
        <dbReference type="EMBL" id="CAF3412136.1"/>
    </source>
</evidence>
<dbReference type="InterPro" id="IPR015449">
    <property type="entry name" value="K_chnl_Ca-activ_SK"/>
</dbReference>
<reference evidence="11" key="1">
    <citation type="submission" date="2021-02" db="EMBL/GenBank/DDBJ databases">
        <authorList>
            <person name="Nowell W R."/>
        </authorList>
    </citation>
    <scope>NUCLEOTIDE SEQUENCE</scope>
</reference>
<evidence type="ECO:0000256" key="1">
    <source>
        <dbReference type="ARBA" id="ARBA00004141"/>
    </source>
</evidence>
<keyword evidence="3 8" id="KW-0812">Transmembrane</keyword>
<feature type="domain" description="Calmodulin-binding" evidence="9">
    <location>
        <begin position="346"/>
        <end position="414"/>
    </location>
</feature>